<evidence type="ECO:0000313" key="2">
    <source>
        <dbReference type="EMBL" id="GAA2627806.1"/>
    </source>
</evidence>
<protein>
    <submittedName>
        <fullName evidence="2">Uncharacterized protein</fullName>
    </submittedName>
</protein>
<accession>A0ABN3QJ15</accession>
<comment type="caution">
    <text evidence="2">The sequence shown here is derived from an EMBL/GenBank/DDBJ whole genome shotgun (WGS) entry which is preliminary data.</text>
</comment>
<organism evidence="2 3">
    <name type="scientific">Actinomadura fulvescens</name>
    <dbReference type="NCBI Taxonomy" id="46160"/>
    <lineage>
        <taxon>Bacteria</taxon>
        <taxon>Bacillati</taxon>
        <taxon>Actinomycetota</taxon>
        <taxon>Actinomycetes</taxon>
        <taxon>Streptosporangiales</taxon>
        <taxon>Thermomonosporaceae</taxon>
        <taxon>Actinomadura</taxon>
    </lineage>
</organism>
<name>A0ABN3QJ15_9ACTN</name>
<feature type="region of interest" description="Disordered" evidence="1">
    <location>
        <begin position="68"/>
        <end position="87"/>
    </location>
</feature>
<gene>
    <name evidence="2" type="ORF">GCM10010411_76270</name>
</gene>
<proteinExistence type="predicted"/>
<dbReference type="RefSeq" id="WP_344547360.1">
    <property type="nucleotide sequence ID" value="NZ_BAAATD010000013.1"/>
</dbReference>
<keyword evidence="3" id="KW-1185">Reference proteome</keyword>
<sequence length="161" mass="19521">MWRWFRKAAVQRKQAARRGIHVQKVLVAWEERDLEMVRSALHDALQECDGYELIAVLAQYIDMRELADAIDQRPPGDNRRPRYVRSPRPYDRDRWEQEFKRDWESYEAELGRERRSVERDLNRVTDETAAETDQRIADYVRRAELDARRLKDARDQYWTPD</sequence>
<feature type="compositionally biased region" description="Basic and acidic residues" evidence="1">
    <location>
        <begin position="68"/>
        <end position="80"/>
    </location>
</feature>
<evidence type="ECO:0000256" key="1">
    <source>
        <dbReference type="SAM" id="MobiDB-lite"/>
    </source>
</evidence>
<reference evidence="3" key="1">
    <citation type="journal article" date="2019" name="Int. J. Syst. Evol. Microbiol.">
        <title>The Global Catalogue of Microorganisms (GCM) 10K type strain sequencing project: providing services to taxonomists for standard genome sequencing and annotation.</title>
        <authorList>
            <consortium name="The Broad Institute Genomics Platform"/>
            <consortium name="The Broad Institute Genome Sequencing Center for Infectious Disease"/>
            <person name="Wu L."/>
            <person name="Ma J."/>
        </authorList>
    </citation>
    <scope>NUCLEOTIDE SEQUENCE [LARGE SCALE GENOMIC DNA]</scope>
    <source>
        <strain evidence="3">JCM 6833</strain>
    </source>
</reference>
<evidence type="ECO:0000313" key="3">
    <source>
        <dbReference type="Proteomes" id="UP001501509"/>
    </source>
</evidence>
<dbReference type="EMBL" id="BAAATD010000013">
    <property type="protein sequence ID" value="GAA2627806.1"/>
    <property type="molecule type" value="Genomic_DNA"/>
</dbReference>
<dbReference type="Proteomes" id="UP001501509">
    <property type="component" value="Unassembled WGS sequence"/>
</dbReference>